<dbReference type="EMBL" id="BAVS01000010">
    <property type="protein sequence ID" value="GAE93184.1"/>
    <property type="molecule type" value="Genomic_DNA"/>
</dbReference>
<dbReference type="eggNOG" id="COG4096">
    <property type="taxonomic scope" value="Bacteria"/>
</dbReference>
<keyword evidence="1" id="KW-0175">Coiled coil</keyword>
<evidence type="ECO:0000259" key="2">
    <source>
        <dbReference type="Pfam" id="PF04313"/>
    </source>
</evidence>
<evidence type="ECO:0000313" key="3">
    <source>
        <dbReference type="EMBL" id="GAE93184.1"/>
    </source>
</evidence>
<accession>W4VK89</accession>
<keyword evidence="4" id="KW-1185">Reference proteome</keyword>
<dbReference type="GO" id="GO:0009307">
    <property type="term" value="P:DNA restriction-modification system"/>
    <property type="evidence" value="ECO:0007669"/>
    <property type="project" value="UniProtKB-KW"/>
</dbReference>
<feature type="domain" description="Restriction endonuclease type I HsdR N-terminal" evidence="2">
    <location>
        <begin position="14"/>
        <end position="170"/>
    </location>
</feature>
<name>W4VK89_9BACI</name>
<dbReference type="GO" id="GO:0003677">
    <property type="term" value="F:DNA binding"/>
    <property type="evidence" value="ECO:0007669"/>
    <property type="project" value="UniProtKB-KW"/>
</dbReference>
<dbReference type="GO" id="GO:0005524">
    <property type="term" value="F:ATP binding"/>
    <property type="evidence" value="ECO:0007669"/>
    <property type="project" value="UniProtKB-KW"/>
</dbReference>
<reference evidence="3 4" key="1">
    <citation type="journal article" date="2014" name="Genome Announc.">
        <title>Draft Genome Sequence of the Boron-Tolerant and Moderately Halotolerant Bacterium Gracilibacillus boraciitolerans JCM 21714T.</title>
        <authorList>
            <person name="Ahmed I."/>
            <person name="Oshima K."/>
            <person name="Suda W."/>
            <person name="Kitamura K."/>
            <person name="Iida T."/>
            <person name="Ohmori Y."/>
            <person name="Fujiwara T."/>
            <person name="Hattori M."/>
            <person name="Ohkuma M."/>
        </authorList>
    </citation>
    <scope>NUCLEOTIDE SEQUENCE [LARGE SCALE GENOMIC DNA]</scope>
    <source>
        <strain evidence="3 4">JCM 21714</strain>
    </source>
</reference>
<protein>
    <submittedName>
        <fullName evidence="3">Type I restriction-modification system</fullName>
    </submittedName>
</protein>
<dbReference type="Proteomes" id="UP000019102">
    <property type="component" value="Unassembled WGS sequence"/>
</dbReference>
<feature type="coiled-coil region" evidence="1">
    <location>
        <begin position="4"/>
        <end position="38"/>
    </location>
</feature>
<proteinExistence type="predicted"/>
<dbReference type="AlphaFoldDB" id="W4VK89"/>
<evidence type="ECO:0000256" key="1">
    <source>
        <dbReference type="SAM" id="Coils"/>
    </source>
</evidence>
<dbReference type="Gene3D" id="3.90.1570.30">
    <property type="match status" value="1"/>
</dbReference>
<evidence type="ECO:0000313" key="4">
    <source>
        <dbReference type="Proteomes" id="UP000019102"/>
    </source>
</evidence>
<gene>
    <name evidence="3" type="ORF">JCM21714_2237</name>
</gene>
<sequence>MISSEEVNELTQQYEEKLEAIEQELAKIRKQQTTVEADSKQKRTQTAYTLAAKLEQTEKQTRKYIDQQLALANWKVDTETIRYAKGARPKHGENKAIAEWPLKGRYADYALFIGMKLIGIIEAKKESKDVYSTVSQAKDYAKLVVQKGEEEIFEPWGDCFVPFLFATNGRPYHKQLVLVKREWQLV</sequence>
<dbReference type="InterPro" id="IPR007409">
    <property type="entry name" value="Restrct_endonuc_type1_HsdR_N"/>
</dbReference>
<dbReference type="Pfam" id="PF04313">
    <property type="entry name" value="HSDR_N"/>
    <property type="match status" value="1"/>
</dbReference>
<organism evidence="3 4">
    <name type="scientific">Gracilibacillus boraciitolerans JCM 21714</name>
    <dbReference type="NCBI Taxonomy" id="1298598"/>
    <lineage>
        <taxon>Bacteria</taxon>
        <taxon>Bacillati</taxon>
        <taxon>Bacillota</taxon>
        <taxon>Bacilli</taxon>
        <taxon>Bacillales</taxon>
        <taxon>Bacillaceae</taxon>
        <taxon>Gracilibacillus</taxon>
    </lineage>
</organism>
<comment type="caution">
    <text evidence="3">The sequence shown here is derived from an EMBL/GenBank/DDBJ whole genome shotgun (WGS) entry which is preliminary data.</text>
</comment>
<dbReference type="GO" id="GO:0009035">
    <property type="term" value="F:type I site-specific deoxyribonuclease activity"/>
    <property type="evidence" value="ECO:0007669"/>
    <property type="project" value="UniProtKB-EC"/>
</dbReference>
<dbReference type="STRING" id="1298598.JCM21714_2237"/>